<dbReference type="Proteomes" id="UP000778970">
    <property type="component" value="Unassembled WGS sequence"/>
</dbReference>
<dbReference type="AlphaFoldDB" id="A0A934V0U6"/>
<evidence type="ECO:0000259" key="1">
    <source>
        <dbReference type="Pfam" id="PF05050"/>
    </source>
</evidence>
<dbReference type="SUPFAM" id="SSF53335">
    <property type="entry name" value="S-adenosyl-L-methionine-dependent methyltransferases"/>
    <property type="match status" value="1"/>
</dbReference>
<reference evidence="2" key="1">
    <citation type="submission" date="2017-08" db="EMBL/GenBank/DDBJ databases">
        <authorList>
            <person name="Imhoff J.F."/>
            <person name="Rahn T."/>
            <person name="Kuenzel S."/>
            <person name="Neulinger S.C."/>
        </authorList>
    </citation>
    <scope>NUCLEOTIDE SEQUENCE</scope>
    <source>
        <strain evidence="2">DSM 9154</strain>
    </source>
</reference>
<evidence type="ECO:0000313" key="3">
    <source>
        <dbReference type="Proteomes" id="UP000778970"/>
    </source>
</evidence>
<dbReference type="RefSeq" id="WP_200372011.1">
    <property type="nucleotide sequence ID" value="NZ_NRRE01000025.1"/>
</dbReference>
<name>A0A934V0U6_9PROT</name>
<accession>A0A934V0U6</accession>
<gene>
    <name evidence="2" type="ORF">CKO21_09360</name>
</gene>
<dbReference type="EMBL" id="NRRE01000025">
    <property type="protein sequence ID" value="MBK1697454.1"/>
    <property type="molecule type" value="Genomic_DNA"/>
</dbReference>
<dbReference type="PANTHER" id="PTHR34203">
    <property type="entry name" value="METHYLTRANSFERASE, FKBM FAMILY PROTEIN"/>
    <property type="match status" value="1"/>
</dbReference>
<protein>
    <recommendedName>
        <fullName evidence="1">Methyltransferase FkbM domain-containing protein</fullName>
    </recommendedName>
</protein>
<dbReference type="Pfam" id="PF05050">
    <property type="entry name" value="Methyltransf_21"/>
    <property type="match status" value="1"/>
</dbReference>
<dbReference type="Gene3D" id="3.40.50.150">
    <property type="entry name" value="Vaccinia Virus protein VP39"/>
    <property type="match status" value="1"/>
</dbReference>
<comment type="caution">
    <text evidence="2">The sequence shown here is derived from an EMBL/GenBank/DDBJ whole genome shotgun (WGS) entry which is preliminary data.</text>
</comment>
<dbReference type="InterPro" id="IPR052514">
    <property type="entry name" value="SAM-dependent_MTase"/>
</dbReference>
<feature type="domain" description="Methyltransferase FkbM" evidence="1">
    <location>
        <begin position="98"/>
        <end position="250"/>
    </location>
</feature>
<organism evidence="2 3">
    <name type="scientific">Rhodovibrio salinarum</name>
    <dbReference type="NCBI Taxonomy" id="1087"/>
    <lineage>
        <taxon>Bacteria</taxon>
        <taxon>Pseudomonadati</taxon>
        <taxon>Pseudomonadota</taxon>
        <taxon>Alphaproteobacteria</taxon>
        <taxon>Rhodospirillales</taxon>
        <taxon>Rhodovibrionaceae</taxon>
        <taxon>Rhodovibrio</taxon>
    </lineage>
</organism>
<evidence type="ECO:0000313" key="2">
    <source>
        <dbReference type="EMBL" id="MBK1697454.1"/>
    </source>
</evidence>
<reference evidence="2" key="2">
    <citation type="journal article" date="2020" name="Microorganisms">
        <title>Osmotic Adaptation and Compatible Solute Biosynthesis of Phototrophic Bacteria as Revealed from Genome Analyses.</title>
        <authorList>
            <person name="Imhoff J.F."/>
            <person name="Rahn T."/>
            <person name="Kunzel S."/>
            <person name="Keller A."/>
            <person name="Neulinger S.C."/>
        </authorList>
    </citation>
    <scope>NUCLEOTIDE SEQUENCE</scope>
    <source>
        <strain evidence="2">DSM 9154</strain>
    </source>
</reference>
<dbReference type="NCBIfam" id="TIGR01444">
    <property type="entry name" value="fkbM_fam"/>
    <property type="match status" value="1"/>
</dbReference>
<dbReference type="InterPro" id="IPR006342">
    <property type="entry name" value="FkbM_mtfrase"/>
</dbReference>
<keyword evidence="3" id="KW-1185">Reference proteome</keyword>
<dbReference type="InterPro" id="IPR029063">
    <property type="entry name" value="SAM-dependent_MTases_sf"/>
</dbReference>
<sequence>MTGLFKRLRRFPRRWKDSLEGSRYTAVQNLQNRFKGHSIHLGYADGAYHVRDGDNLLYFPVKTRSRKYGRGIAHRLNQLAQQYFLPDIPLSAGDRVIDCGANIGEIGRYLLDREPGLEYCAFEPAPAEYSCLVRNLPHADVRREGLWNADGNLKFYLKSVTADSSLIEIDDYDEIVDVSCRRLDDAITPGPIKLLKVEAEGAEPEVLEGAGRLLHSCAYIVVDAGPERGLAKEETAPAVINYLVARGFRLIRMSHSRIVLLFQRAD</sequence>
<dbReference type="PANTHER" id="PTHR34203:SF15">
    <property type="entry name" value="SLL1173 PROTEIN"/>
    <property type="match status" value="1"/>
</dbReference>
<proteinExistence type="predicted"/>